<comment type="caution">
    <text evidence="2">The sequence shown here is derived from an EMBL/GenBank/DDBJ whole genome shotgun (WGS) entry which is preliminary data.</text>
</comment>
<feature type="region of interest" description="Disordered" evidence="1">
    <location>
        <begin position="1"/>
        <end position="73"/>
    </location>
</feature>
<keyword evidence="3" id="KW-1185">Reference proteome</keyword>
<reference evidence="2 3" key="1">
    <citation type="submission" date="2022-06" db="EMBL/GenBank/DDBJ databases">
        <title>Actinoplanes abujensis sp. nov., isolated from Nigerian arid soil.</title>
        <authorList>
            <person name="Ding P."/>
        </authorList>
    </citation>
    <scope>NUCLEOTIDE SEQUENCE [LARGE SCALE GENOMIC DNA]</scope>
    <source>
        <strain evidence="3">TRM88002</strain>
    </source>
</reference>
<evidence type="ECO:0000313" key="3">
    <source>
        <dbReference type="Proteomes" id="UP001523216"/>
    </source>
</evidence>
<accession>A0ABT0XY91</accession>
<feature type="compositionally biased region" description="Low complexity" evidence="1">
    <location>
        <begin position="127"/>
        <end position="139"/>
    </location>
</feature>
<feature type="compositionally biased region" description="Low complexity" evidence="1">
    <location>
        <begin position="11"/>
        <end position="23"/>
    </location>
</feature>
<organism evidence="2 3">
    <name type="scientific">Paractinoplanes hotanensis</name>
    <dbReference type="NCBI Taxonomy" id="2906497"/>
    <lineage>
        <taxon>Bacteria</taxon>
        <taxon>Bacillati</taxon>
        <taxon>Actinomycetota</taxon>
        <taxon>Actinomycetes</taxon>
        <taxon>Micromonosporales</taxon>
        <taxon>Micromonosporaceae</taxon>
        <taxon>Paractinoplanes</taxon>
    </lineage>
</organism>
<feature type="compositionally biased region" description="Pro residues" evidence="1">
    <location>
        <begin position="140"/>
        <end position="152"/>
    </location>
</feature>
<evidence type="ECO:0000256" key="1">
    <source>
        <dbReference type="SAM" id="MobiDB-lite"/>
    </source>
</evidence>
<dbReference type="Proteomes" id="UP001523216">
    <property type="component" value="Unassembled WGS sequence"/>
</dbReference>
<sequence>MDGTALPPPSDTQQTDTYDTSTYAEPVEEPARPATVAFPRISDYWPDETGAASAPSEPSEPSEPEKTEPRRRWRWVAGAAGAVLVLSAGGVAFARLTSADEPAPAPTATTGRGIIVGGAPNPPVSIAPAPTSAAATTPPSSAPASPPPPPGPAFAAGTFVLASDLTELNVTLGRPASNGVARVGSPDDSGLVPDAALDGTTLKLTADRKRDGSGQVDVVLDERIAWSVRMDGGVERGMFAMAGGKVRDFYFEGGADRLELTLPRQERQIEIRMAGGVHRWRIGTEGEFPVQVKIRKGAGSVDLNGDRDQGVDRGETLRSQGSDAKSGGLRIEAVSGIGSLSVAPIEP</sequence>
<feature type="compositionally biased region" description="Basic and acidic residues" evidence="1">
    <location>
        <begin position="304"/>
        <end position="316"/>
    </location>
</feature>
<gene>
    <name evidence="2" type="ORF">LXN57_14375</name>
</gene>
<proteinExistence type="predicted"/>
<dbReference type="EMBL" id="JAMQOL010000017">
    <property type="protein sequence ID" value="MCM4078757.1"/>
    <property type="molecule type" value="Genomic_DNA"/>
</dbReference>
<dbReference type="RefSeq" id="WP_251798606.1">
    <property type="nucleotide sequence ID" value="NZ_JAMQOL010000017.1"/>
</dbReference>
<evidence type="ECO:0000313" key="2">
    <source>
        <dbReference type="EMBL" id="MCM4078757.1"/>
    </source>
</evidence>
<protein>
    <recommendedName>
        <fullName evidence="4">Adhesin domain-containing protein</fullName>
    </recommendedName>
</protein>
<evidence type="ECO:0008006" key="4">
    <source>
        <dbReference type="Google" id="ProtNLM"/>
    </source>
</evidence>
<feature type="region of interest" description="Disordered" evidence="1">
    <location>
        <begin position="301"/>
        <end position="326"/>
    </location>
</feature>
<feature type="compositionally biased region" description="Pro residues" evidence="1">
    <location>
        <begin position="1"/>
        <end position="10"/>
    </location>
</feature>
<name>A0ABT0XY91_9ACTN</name>
<feature type="region of interest" description="Disordered" evidence="1">
    <location>
        <begin position="101"/>
        <end position="156"/>
    </location>
</feature>